<evidence type="ECO:0000256" key="6">
    <source>
        <dbReference type="SAM" id="MobiDB-lite"/>
    </source>
</evidence>
<name>A0A3P9J775_ORYLA</name>
<feature type="domain" description="ASD2" evidence="7">
    <location>
        <begin position="125"/>
        <end position="422"/>
    </location>
</feature>
<evidence type="ECO:0000256" key="3">
    <source>
        <dbReference type="ARBA" id="ARBA00022490"/>
    </source>
</evidence>
<evidence type="ECO:0000259" key="7">
    <source>
        <dbReference type="PROSITE" id="PS51307"/>
    </source>
</evidence>
<feature type="compositionally biased region" description="Low complexity" evidence="6">
    <location>
        <begin position="175"/>
        <end position="186"/>
    </location>
</feature>
<sequence length="429" mass="48076">MFSGDSGFILKKKKGEKKQLNGVRNYKREVFLCLGCRWDKESRFPAAMEANSLVRKVPVRIIRSENGTGGSVGSLPHAPLSDAAVNSDASLFSAVARQAAGDPEQPSNQEGRPAGPVEEEDAKREELAKDIMGKDKSLVDILDQSGRKTTMDLMEGLFPPEEKILEGAQQRRRASAGSRLPTSASRSSDRREEDELSSSAVASLVPSSSYYNTSAPKAELLIKMKGMQEQLEEQDSEDELDIDLAGKKQELILSLARKLEVLREARQSLQEDVEDNEALGREVEATVQHLCQPNQLDKFRMFVGDLDKVVSLLLSLSGRLARVENALNSLEDEAPPEEKRTLTEKHKLLTRQHEDAKELKENLDRRERLVTGVMEAHLNAEHLDDYKHFVKMKSALIIEQRKLEDKIKLGEEQLKCLLESLPLEQRPPF</sequence>
<dbReference type="InterPro" id="IPR014799">
    <property type="entry name" value="ASD2_dom"/>
</dbReference>
<proteinExistence type="inferred from homology"/>
<evidence type="ECO:0000256" key="4">
    <source>
        <dbReference type="ARBA" id="ARBA00023212"/>
    </source>
</evidence>
<comment type="similarity">
    <text evidence="2">Belongs to the shroom family.</text>
</comment>
<reference evidence="8" key="3">
    <citation type="submission" date="2025-08" db="UniProtKB">
        <authorList>
            <consortium name="Ensembl"/>
        </authorList>
    </citation>
    <scope>IDENTIFICATION</scope>
    <source>
        <strain evidence="8">HSOK</strain>
    </source>
</reference>
<feature type="region of interest" description="Disordered" evidence="6">
    <location>
        <begin position="98"/>
        <end position="123"/>
    </location>
</feature>
<organism evidence="8 9">
    <name type="scientific">Oryzias latipes</name>
    <name type="common">Japanese rice fish</name>
    <name type="synonym">Japanese killifish</name>
    <dbReference type="NCBI Taxonomy" id="8090"/>
    <lineage>
        <taxon>Eukaryota</taxon>
        <taxon>Metazoa</taxon>
        <taxon>Chordata</taxon>
        <taxon>Craniata</taxon>
        <taxon>Vertebrata</taxon>
        <taxon>Euteleostomi</taxon>
        <taxon>Actinopterygii</taxon>
        <taxon>Neopterygii</taxon>
        <taxon>Teleostei</taxon>
        <taxon>Neoteleostei</taxon>
        <taxon>Acanthomorphata</taxon>
        <taxon>Ovalentaria</taxon>
        <taxon>Atherinomorphae</taxon>
        <taxon>Beloniformes</taxon>
        <taxon>Adrianichthyidae</taxon>
        <taxon>Oryziinae</taxon>
        <taxon>Oryzias</taxon>
    </lineage>
</organism>
<dbReference type="AlphaFoldDB" id="A0A3P9J775"/>
<evidence type="ECO:0000256" key="5">
    <source>
        <dbReference type="SAM" id="Coils"/>
    </source>
</evidence>
<evidence type="ECO:0000256" key="2">
    <source>
        <dbReference type="ARBA" id="ARBA00006469"/>
    </source>
</evidence>
<reference key="1">
    <citation type="journal article" date="2007" name="Nature">
        <title>The medaka draft genome and insights into vertebrate genome evolution.</title>
        <authorList>
            <person name="Kasahara M."/>
            <person name="Naruse K."/>
            <person name="Sasaki S."/>
            <person name="Nakatani Y."/>
            <person name="Qu W."/>
            <person name="Ahsan B."/>
            <person name="Yamada T."/>
            <person name="Nagayasu Y."/>
            <person name="Doi K."/>
            <person name="Kasai Y."/>
            <person name="Jindo T."/>
            <person name="Kobayashi D."/>
            <person name="Shimada A."/>
            <person name="Toyoda A."/>
            <person name="Kuroki Y."/>
            <person name="Fujiyama A."/>
            <person name="Sasaki T."/>
            <person name="Shimizu A."/>
            <person name="Asakawa S."/>
            <person name="Shimizu N."/>
            <person name="Hashimoto S."/>
            <person name="Yang J."/>
            <person name="Lee Y."/>
            <person name="Matsushima K."/>
            <person name="Sugano S."/>
            <person name="Sakaizumi M."/>
            <person name="Narita T."/>
            <person name="Ohishi K."/>
            <person name="Haga S."/>
            <person name="Ohta F."/>
            <person name="Nomoto H."/>
            <person name="Nogata K."/>
            <person name="Morishita T."/>
            <person name="Endo T."/>
            <person name="Shin-I T."/>
            <person name="Takeda H."/>
            <person name="Morishita S."/>
            <person name="Kohara Y."/>
        </authorList>
    </citation>
    <scope>NUCLEOTIDE SEQUENCE [LARGE SCALE GENOMIC DNA]</scope>
    <source>
        <strain>Hd-rR</strain>
    </source>
</reference>
<protein>
    <recommendedName>
        <fullName evidence="7">ASD2 domain-containing protein</fullName>
    </recommendedName>
</protein>
<dbReference type="PANTHER" id="PTHR15012:SF38">
    <property type="entry name" value="PROTEIN SHROOM2-LIKE ISOFORM X1"/>
    <property type="match status" value="1"/>
</dbReference>
<feature type="coiled-coil region" evidence="5">
    <location>
        <begin position="313"/>
        <end position="369"/>
    </location>
</feature>
<dbReference type="PROSITE" id="PS51307">
    <property type="entry name" value="ASD2"/>
    <property type="match status" value="1"/>
</dbReference>
<keyword evidence="4" id="KW-0206">Cytoskeleton</keyword>
<accession>A0A3P9J775</accession>
<evidence type="ECO:0000313" key="8">
    <source>
        <dbReference type="Ensembl" id="ENSORLP00015028135.1"/>
    </source>
</evidence>
<reference evidence="8 9" key="2">
    <citation type="submission" date="2017-04" db="EMBL/GenBank/DDBJ databases">
        <title>CpG methylation of centromeres and impact of large insertions on vertebrate speciation.</title>
        <authorList>
            <person name="Ichikawa K."/>
            <person name="Yoshimura J."/>
            <person name="Morishita S."/>
        </authorList>
    </citation>
    <scope>NUCLEOTIDE SEQUENCE</scope>
    <source>
        <strain evidence="8 9">HSOK</strain>
    </source>
</reference>
<keyword evidence="5" id="KW-0175">Coiled coil</keyword>
<feature type="coiled-coil region" evidence="5">
    <location>
        <begin position="217"/>
        <end position="282"/>
    </location>
</feature>
<comment type="subcellular location">
    <subcellularLocation>
        <location evidence="1">Cytoplasm</location>
        <location evidence="1">Cytoskeleton</location>
    </subcellularLocation>
</comment>
<dbReference type="Proteomes" id="UP000265200">
    <property type="component" value="Chromosome 2"/>
</dbReference>
<evidence type="ECO:0000256" key="1">
    <source>
        <dbReference type="ARBA" id="ARBA00004245"/>
    </source>
</evidence>
<keyword evidence="3" id="KW-0963">Cytoplasm</keyword>
<dbReference type="InterPro" id="IPR027685">
    <property type="entry name" value="Shroom_fam"/>
</dbReference>
<dbReference type="GO" id="GO:0005856">
    <property type="term" value="C:cytoskeleton"/>
    <property type="evidence" value="ECO:0007669"/>
    <property type="project" value="UniProtKB-SubCell"/>
</dbReference>
<dbReference type="PANTHER" id="PTHR15012">
    <property type="entry name" value="APICAL PROTEIN/SHROOM-RELATED"/>
    <property type="match status" value="1"/>
</dbReference>
<dbReference type="GO" id="GO:0051015">
    <property type="term" value="F:actin filament binding"/>
    <property type="evidence" value="ECO:0007669"/>
    <property type="project" value="InterPro"/>
</dbReference>
<dbReference type="Ensembl" id="ENSORLT00015016164.1">
    <property type="protein sequence ID" value="ENSORLP00015028135.1"/>
    <property type="gene ID" value="ENSORLG00015010566.1"/>
</dbReference>
<reference evidence="8" key="4">
    <citation type="submission" date="2025-09" db="UniProtKB">
        <authorList>
            <consortium name="Ensembl"/>
        </authorList>
    </citation>
    <scope>IDENTIFICATION</scope>
    <source>
        <strain evidence="8">HSOK</strain>
    </source>
</reference>
<dbReference type="Pfam" id="PF08687">
    <property type="entry name" value="ASD2"/>
    <property type="match status" value="1"/>
</dbReference>
<dbReference type="Gene3D" id="6.10.250.3120">
    <property type="match status" value="1"/>
</dbReference>
<feature type="region of interest" description="Disordered" evidence="6">
    <location>
        <begin position="167"/>
        <end position="201"/>
    </location>
</feature>
<evidence type="ECO:0000313" key="9">
    <source>
        <dbReference type="Proteomes" id="UP000265200"/>
    </source>
</evidence>